<dbReference type="Gene3D" id="1.10.150.130">
    <property type="match status" value="1"/>
</dbReference>
<feature type="domain" description="Tyr recombinase" evidence="4">
    <location>
        <begin position="251"/>
        <end position="446"/>
    </location>
</feature>
<organism evidence="5 6">
    <name type="scientific">Dyadobacter fermentans</name>
    <dbReference type="NCBI Taxonomy" id="94254"/>
    <lineage>
        <taxon>Bacteria</taxon>
        <taxon>Pseudomonadati</taxon>
        <taxon>Bacteroidota</taxon>
        <taxon>Cytophagia</taxon>
        <taxon>Cytophagales</taxon>
        <taxon>Spirosomataceae</taxon>
        <taxon>Dyadobacter</taxon>
    </lineage>
</organism>
<evidence type="ECO:0000313" key="6">
    <source>
        <dbReference type="Proteomes" id="UP001264980"/>
    </source>
</evidence>
<dbReference type="InterPro" id="IPR013762">
    <property type="entry name" value="Integrase-like_cat_sf"/>
</dbReference>
<dbReference type="PANTHER" id="PTHR30349">
    <property type="entry name" value="PHAGE INTEGRASE-RELATED"/>
    <property type="match status" value="1"/>
</dbReference>
<evidence type="ECO:0000256" key="1">
    <source>
        <dbReference type="ARBA" id="ARBA00008857"/>
    </source>
</evidence>
<sequence length="459" mass="53007">MKLPTVAIFFDKRRIKEGHASVKLSVYYNAKQKQFSTGLILTDEQIEFLNKHKSGLTGKVRDESLRNLWNKIYGREYFDELTGDKKDSWLRRAQIAISKIEHRFSFEEFQALLLTERHDPAVFPNDLIVALRDQEKLLSDQENYTRATIFRSAANSIERFVTDTGITNKSNPKVPFFLVNKDFLKRYEKYLLDNGGFRPLTKTRRPVGQTTVSFYMSGIKKVVNEAIKAKILPKEDYPFGGEGYRIPKGKNTKKALPSDVISAVLGYSSKFTRRNYAMDVWKFSYFCGGMNMADLARLKWRNVDLINNQVSFIRRKTRTTKENAGQETVISLMPEALEIIRKWGRPNEDQDDFIFPELSLGMNEKQIHLAIYSLTRRVNRMLVVILKELGIQAKIRTYEARHSYATTLARAQVPLAFISQGLGHSSLATTERYLGSFEYEQTQQFLSALIPKKQESQEL</sequence>
<comment type="caution">
    <text evidence="5">The sequence shown here is derived from an EMBL/GenBank/DDBJ whole genome shotgun (WGS) entry which is preliminary data.</text>
</comment>
<dbReference type="PROSITE" id="PS51898">
    <property type="entry name" value="TYR_RECOMBINASE"/>
    <property type="match status" value="1"/>
</dbReference>
<proteinExistence type="inferred from homology"/>
<evidence type="ECO:0000256" key="3">
    <source>
        <dbReference type="ARBA" id="ARBA00023172"/>
    </source>
</evidence>
<dbReference type="Pfam" id="PF13102">
    <property type="entry name" value="Phage_int_SAM_5"/>
    <property type="match status" value="1"/>
</dbReference>
<dbReference type="InterPro" id="IPR050090">
    <property type="entry name" value="Tyrosine_recombinase_XerCD"/>
</dbReference>
<keyword evidence="6" id="KW-1185">Reference proteome</keyword>
<name>A0ABU1QWQ0_9BACT</name>
<gene>
    <name evidence="5" type="ORF">J2W84_002632</name>
</gene>
<dbReference type="SUPFAM" id="SSF56349">
    <property type="entry name" value="DNA breaking-rejoining enzymes"/>
    <property type="match status" value="1"/>
</dbReference>
<evidence type="ECO:0000256" key="2">
    <source>
        <dbReference type="ARBA" id="ARBA00023125"/>
    </source>
</evidence>
<dbReference type="PANTHER" id="PTHR30349:SF64">
    <property type="entry name" value="PROPHAGE INTEGRASE INTD-RELATED"/>
    <property type="match status" value="1"/>
</dbReference>
<evidence type="ECO:0000313" key="5">
    <source>
        <dbReference type="EMBL" id="MDR6805586.1"/>
    </source>
</evidence>
<keyword evidence="2" id="KW-0238">DNA-binding</keyword>
<reference evidence="5 6" key="1">
    <citation type="submission" date="2023-07" db="EMBL/GenBank/DDBJ databases">
        <title>Sorghum-associated microbial communities from plants grown in Nebraska, USA.</title>
        <authorList>
            <person name="Schachtman D."/>
        </authorList>
    </citation>
    <scope>NUCLEOTIDE SEQUENCE [LARGE SCALE GENOMIC DNA]</scope>
    <source>
        <strain evidence="5 6">BE57</strain>
    </source>
</reference>
<dbReference type="InterPro" id="IPR011010">
    <property type="entry name" value="DNA_brk_join_enz"/>
</dbReference>
<dbReference type="InterPro" id="IPR025269">
    <property type="entry name" value="SAM-like_dom"/>
</dbReference>
<accession>A0ABU1QWQ0</accession>
<evidence type="ECO:0000259" key="4">
    <source>
        <dbReference type="PROSITE" id="PS51898"/>
    </source>
</evidence>
<dbReference type="Pfam" id="PF00589">
    <property type="entry name" value="Phage_integrase"/>
    <property type="match status" value="1"/>
</dbReference>
<dbReference type="EMBL" id="JAVDTI010000002">
    <property type="protein sequence ID" value="MDR6805586.1"/>
    <property type="molecule type" value="Genomic_DNA"/>
</dbReference>
<dbReference type="InterPro" id="IPR002104">
    <property type="entry name" value="Integrase_catalytic"/>
</dbReference>
<dbReference type="Gene3D" id="1.10.443.10">
    <property type="entry name" value="Intergrase catalytic core"/>
    <property type="match status" value="1"/>
</dbReference>
<dbReference type="Proteomes" id="UP001264980">
    <property type="component" value="Unassembled WGS sequence"/>
</dbReference>
<comment type="similarity">
    <text evidence="1">Belongs to the 'phage' integrase family.</text>
</comment>
<dbReference type="InterPro" id="IPR010998">
    <property type="entry name" value="Integrase_recombinase_N"/>
</dbReference>
<dbReference type="RefSeq" id="WP_309983565.1">
    <property type="nucleotide sequence ID" value="NZ_JAVDTI010000002.1"/>
</dbReference>
<keyword evidence="3" id="KW-0233">DNA recombination</keyword>
<protein>
    <submittedName>
        <fullName evidence="5">Integrase</fullName>
    </submittedName>
</protein>